<dbReference type="Proteomes" id="UP000612055">
    <property type="component" value="Unassembled WGS sequence"/>
</dbReference>
<organism evidence="2 3">
    <name type="scientific">Edaphochlamys debaryana</name>
    <dbReference type="NCBI Taxonomy" id="47281"/>
    <lineage>
        <taxon>Eukaryota</taxon>
        <taxon>Viridiplantae</taxon>
        <taxon>Chlorophyta</taxon>
        <taxon>core chlorophytes</taxon>
        <taxon>Chlorophyceae</taxon>
        <taxon>CS clade</taxon>
        <taxon>Chlamydomonadales</taxon>
        <taxon>Chlamydomonadales incertae sedis</taxon>
        <taxon>Edaphochlamys</taxon>
    </lineage>
</organism>
<protein>
    <recommendedName>
        <fullName evidence="4">Negative elongation factor B</fullName>
    </recommendedName>
</protein>
<feature type="region of interest" description="Disordered" evidence="1">
    <location>
        <begin position="1"/>
        <end position="26"/>
    </location>
</feature>
<evidence type="ECO:0008006" key="4">
    <source>
        <dbReference type="Google" id="ProtNLM"/>
    </source>
</evidence>
<reference evidence="2" key="1">
    <citation type="journal article" date="2020" name="bioRxiv">
        <title>Comparative genomics of Chlamydomonas.</title>
        <authorList>
            <person name="Craig R.J."/>
            <person name="Hasan A.R."/>
            <person name="Ness R.W."/>
            <person name="Keightley P.D."/>
        </authorList>
    </citation>
    <scope>NUCLEOTIDE SEQUENCE</scope>
    <source>
        <strain evidence="2">CCAP 11/70</strain>
    </source>
</reference>
<evidence type="ECO:0000313" key="3">
    <source>
        <dbReference type="Proteomes" id="UP000612055"/>
    </source>
</evidence>
<dbReference type="InterPro" id="IPR010405">
    <property type="entry name" value="COBRA1"/>
</dbReference>
<gene>
    <name evidence="2" type="ORF">HYH03_010488</name>
</gene>
<name>A0A835XVQ2_9CHLO</name>
<comment type="caution">
    <text evidence="2">The sequence shown here is derived from an EMBL/GenBank/DDBJ whole genome shotgun (WGS) entry which is preliminary data.</text>
</comment>
<feature type="compositionally biased region" description="Low complexity" evidence="1">
    <location>
        <begin position="426"/>
        <end position="435"/>
    </location>
</feature>
<evidence type="ECO:0000313" key="2">
    <source>
        <dbReference type="EMBL" id="KAG2491041.1"/>
    </source>
</evidence>
<dbReference type="EMBL" id="JAEHOE010000056">
    <property type="protein sequence ID" value="KAG2491041.1"/>
    <property type="molecule type" value="Genomic_DNA"/>
</dbReference>
<dbReference type="Pfam" id="PF06209">
    <property type="entry name" value="COBRA1"/>
    <property type="match status" value="3"/>
</dbReference>
<dbReference type="AlphaFoldDB" id="A0A835XVQ2"/>
<feature type="region of interest" description="Disordered" evidence="1">
    <location>
        <begin position="413"/>
        <end position="455"/>
    </location>
</feature>
<dbReference type="PANTHER" id="PTHR13503">
    <property type="entry name" value="NEGATIVE ELONGATION FACTOR COMPLEX MEMBER B"/>
    <property type="match status" value="1"/>
</dbReference>
<sequence length="829" mass="85630">MATSPGGGGAGTDGSPGGGRGLPIGGEGKDMVHEMLAAAGPGGIAQVQEACLMPYPLVRHLLGMLEIMDISRVEAHRAVLQRAKERLLSRVAALSGRDPGDKARLERLLAGSFTYLGMADMREVPLAVMERLERVPAQHLKQLAADTEVFKILPPGVQRQVWEYDKNLLQSDALPLVGAYKYEIATYMRALAADEFLPGVAAAAARAAVSIMAPDRGPPGGGGGGERGGAADADSLAGLGGAAKAGAGAGRGIRRGGGAGAAAAAAAAGVGGAHMLGGGGPGGGPGSGTVPGGPPPGITRKILRKGSRITQALKGMVGSSPKIYNQIVELCCVKFRDAEGLYVGVRECSYAALRAQLLMALHDDNNPVAARDRCHELAWTLDAGIRAGGLSDKHLEKLGRFFEDIMEAAEESEGLAAGGGKRRRGAAGPLPGGRASSRAPLDEAESAGAGGHGGGAGGVVEPLRVLGDAGLVLRDPSALHLLAAQVLALLHTEVVAAERLPRDVPDMALLLRLMQLAVEARSMMRDRVYRYPDPDKAVLHDLLPLLAAALVDSHAAAVKAAGAGGGGGAAGAGPAASAAPFGPNLLTSPVGPEPAALQEEAEVEFPDAGTKTRVCGALRGNEVARRLMQTFALERLARGDYMTAVKFLSLLARLLVPACLAVEAADFASTLAARLAELVKARRLGPGSRLWVVAVDNLLVGAVDAHTQTHEEVLRLLLAAALPTPDGRPPLLTPGELDAYLRLTLENSRRSRKRYKKFSGGDALARFPMCLLASDIGSDIGSDGWPGILALKLKGADGVRSVYEMFRRVPGINPDVAPALFEYLAETKQ</sequence>
<feature type="region of interest" description="Disordered" evidence="1">
    <location>
        <begin position="278"/>
        <end position="299"/>
    </location>
</feature>
<dbReference type="GO" id="GO:0045892">
    <property type="term" value="P:negative regulation of DNA-templated transcription"/>
    <property type="evidence" value="ECO:0007669"/>
    <property type="project" value="InterPro"/>
</dbReference>
<dbReference type="OrthoDB" id="5548359at2759"/>
<dbReference type="GO" id="GO:0005634">
    <property type="term" value="C:nucleus"/>
    <property type="evidence" value="ECO:0007669"/>
    <property type="project" value="InterPro"/>
</dbReference>
<dbReference type="PANTHER" id="PTHR13503:SF3">
    <property type="entry name" value="NEGATIVE ELONGATION FACTOR B"/>
    <property type="match status" value="1"/>
</dbReference>
<evidence type="ECO:0000256" key="1">
    <source>
        <dbReference type="SAM" id="MobiDB-lite"/>
    </source>
</evidence>
<proteinExistence type="predicted"/>
<accession>A0A835XVQ2</accession>
<feature type="compositionally biased region" description="Gly residues" evidence="1">
    <location>
        <begin position="278"/>
        <end position="291"/>
    </location>
</feature>
<keyword evidence="3" id="KW-1185">Reference proteome</keyword>